<dbReference type="EMBL" id="JACEZU010000014">
    <property type="protein sequence ID" value="MBA5690059.1"/>
    <property type="molecule type" value="Genomic_DNA"/>
</dbReference>
<keyword evidence="2" id="KW-1185">Reference proteome</keyword>
<accession>A0A7W2FEB4</accession>
<gene>
    <name evidence="1" type="ORF">H3H39_23715</name>
</gene>
<evidence type="ECO:0000313" key="1">
    <source>
        <dbReference type="EMBL" id="MBA5690059.1"/>
    </source>
</evidence>
<name>A0A7W2FEB4_9BURK</name>
<comment type="caution">
    <text evidence="1">The sequence shown here is derived from an EMBL/GenBank/DDBJ whole genome shotgun (WGS) entry which is preliminary data.</text>
</comment>
<dbReference type="Proteomes" id="UP000573499">
    <property type="component" value="Unassembled WGS sequence"/>
</dbReference>
<proteinExistence type="predicted"/>
<sequence length="89" mass="10533">MVIGAPLFWPAPWYADPFYDPFYRRYYYDVPVYPVPAPPPVYMEQGAPPAQFWYYCSDPPGYYPYVKECRTSWRAVSPEEVQPRPEPAQ</sequence>
<organism evidence="1 2">
    <name type="scientific">Rugamonas apoptosis</name>
    <dbReference type="NCBI Taxonomy" id="2758570"/>
    <lineage>
        <taxon>Bacteria</taxon>
        <taxon>Pseudomonadati</taxon>
        <taxon>Pseudomonadota</taxon>
        <taxon>Betaproteobacteria</taxon>
        <taxon>Burkholderiales</taxon>
        <taxon>Oxalobacteraceae</taxon>
        <taxon>Telluria group</taxon>
        <taxon>Rugamonas</taxon>
    </lineage>
</organism>
<protein>
    <submittedName>
        <fullName evidence="1">Uncharacterized protein</fullName>
    </submittedName>
</protein>
<dbReference type="AlphaFoldDB" id="A0A7W2FEB4"/>
<reference evidence="1 2" key="1">
    <citation type="submission" date="2020-07" db="EMBL/GenBank/DDBJ databases">
        <title>Novel species isolated from subtropical streams in China.</title>
        <authorList>
            <person name="Lu H."/>
        </authorList>
    </citation>
    <scope>NUCLEOTIDE SEQUENCE [LARGE SCALE GENOMIC DNA]</scope>
    <source>
        <strain evidence="1 2">LX47W</strain>
    </source>
</reference>
<evidence type="ECO:0000313" key="2">
    <source>
        <dbReference type="Proteomes" id="UP000573499"/>
    </source>
</evidence>